<feature type="region of interest" description="Disordered" evidence="1">
    <location>
        <begin position="362"/>
        <end position="414"/>
    </location>
</feature>
<dbReference type="Proteomes" id="UP001140562">
    <property type="component" value="Unassembled WGS sequence"/>
</dbReference>
<accession>A0A9W9BVX2</accession>
<organism evidence="2 3">
    <name type="scientific">Didymella glomerata</name>
    <dbReference type="NCBI Taxonomy" id="749621"/>
    <lineage>
        <taxon>Eukaryota</taxon>
        <taxon>Fungi</taxon>
        <taxon>Dikarya</taxon>
        <taxon>Ascomycota</taxon>
        <taxon>Pezizomycotina</taxon>
        <taxon>Dothideomycetes</taxon>
        <taxon>Pleosporomycetidae</taxon>
        <taxon>Pleosporales</taxon>
        <taxon>Pleosporineae</taxon>
        <taxon>Didymellaceae</taxon>
        <taxon>Didymella</taxon>
    </lineage>
</organism>
<evidence type="ECO:0000313" key="3">
    <source>
        <dbReference type="Proteomes" id="UP001140562"/>
    </source>
</evidence>
<dbReference type="EMBL" id="JAPEUV010000256">
    <property type="protein sequence ID" value="KAJ4329874.1"/>
    <property type="molecule type" value="Genomic_DNA"/>
</dbReference>
<feature type="compositionally biased region" description="Low complexity" evidence="1">
    <location>
        <begin position="388"/>
        <end position="410"/>
    </location>
</feature>
<reference evidence="2" key="1">
    <citation type="submission" date="2022-10" db="EMBL/GenBank/DDBJ databases">
        <title>Tapping the CABI collections for fungal endophytes: first genome assemblies for Collariella, Neodidymelliopsis, Ascochyta clinopodiicola, Didymella pomorum, Didymosphaeria variabile, Neocosmospora piperis and Neocucurbitaria cava.</title>
        <authorList>
            <person name="Hill R."/>
        </authorList>
    </citation>
    <scope>NUCLEOTIDE SEQUENCE</scope>
    <source>
        <strain evidence="2">IMI 360193</strain>
    </source>
</reference>
<gene>
    <name evidence="2" type="ORF">N0V87_010494</name>
</gene>
<comment type="caution">
    <text evidence="2">The sequence shown here is derived from an EMBL/GenBank/DDBJ whole genome shotgun (WGS) entry which is preliminary data.</text>
</comment>
<evidence type="ECO:0000313" key="2">
    <source>
        <dbReference type="EMBL" id="KAJ4329874.1"/>
    </source>
</evidence>
<sequence>MFGAATPRRLRLAESLCRERRPQPPTSTPQPSGAAQPSYGTCDPSAMSRPLDDNGDPFLSLAPASQPATPSLVPDDYSVNTASPAPPFPPQRPIIARAQSYPSATSAPSAIEFIPFAVPTAPSTASTRRKRDRDDDAASTSSPSKRSRKSTNSFAKSCSQQLFTEYAGCCVCAVRHYLNAAHVVDKRELPEFEDRKRRGLVSIATLGDFDNAIYLCAADHAAFDAERPGLVIVPTFLDFFLEQERRWQDTMKTSGRYRSPVSATTYAEYCAAQTDTVTKGLYTAYPVVDYKRKDVVEPPTEFQWHGDPGAILFKAQKFLAAELSGTSRVPHMRDLKAVRMKLWQLRGLREEGDDAWAAKTERVAANETSDGPRSGPSGLSHDNGGDSPGSDDSPARTAPPSAPPSGSAGTDNAQDYSAPTAFVFLANTPLYDTYPPKRKRAASDCSEQISEDAVRVETPRKRIRSRWTAPKQHQEPNSTQHQQRKPAQRLSEPCRWGGPTSSTEETVRYWNAIFGHAYPAADRSATELP</sequence>
<proteinExistence type="predicted"/>
<feature type="region of interest" description="Disordered" evidence="1">
    <location>
        <begin position="1"/>
        <end position="93"/>
    </location>
</feature>
<evidence type="ECO:0000256" key="1">
    <source>
        <dbReference type="SAM" id="MobiDB-lite"/>
    </source>
</evidence>
<evidence type="ECO:0008006" key="4">
    <source>
        <dbReference type="Google" id="ProtNLM"/>
    </source>
</evidence>
<dbReference type="AlphaFoldDB" id="A0A9W9BVX2"/>
<feature type="region of interest" description="Disordered" evidence="1">
    <location>
        <begin position="437"/>
        <end position="502"/>
    </location>
</feature>
<protein>
    <recommendedName>
        <fullName evidence="4">HNH nuclease domain-containing protein</fullName>
    </recommendedName>
</protein>
<name>A0A9W9BVX2_9PLEO</name>
<feature type="region of interest" description="Disordered" evidence="1">
    <location>
        <begin position="122"/>
        <end position="151"/>
    </location>
</feature>
<keyword evidence="3" id="KW-1185">Reference proteome</keyword>
<dbReference type="OrthoDB" id="3776601at2759"/>